<organism evidence="1 2">
    <name type="scientific">Candidatus Komeilibacteria bacterium CG_4_9_14_0_8_um_filter_36_9</name>
    <dbReference type="NCBI Taxonomy" id="1974473"/>
    <lineage>
        <taxon>Bacteria</taxon>
        <taxon>Candidatus Komeiliibacteriota</taxon>
    </lineage>
</organism>
<name>A0A2M8DQZ1_9BACT</name>
<protein>
    <submittedName>
        <fullName evidence="1">Uncharacterized protein</fullName>
    </submittedName>
</protein>
<gene>
    <name evidence="1" type="ORF">CO073_02795</name>
</gene>
<reference evidence="2" key="1">
    <citation type="submission" date="2017-09" db="EMBL/GenBank/DDBJ databases">
        <title>Depth-based differentiation of microbial function through sediment-hosted aquifers and enrichment of novel symbionts in the deep terrestrial subsurface.</title>
        <authorList>
            <person name="Probst A.J."/>
            <person name="Ladd B."/>
            <person name="Jarett J.K."/>
            <person name="Geller-Mcgrath D.E."/>
            <person name="Sieber C.M.K."/>
            <person name="Emerson J.B."/>
            <person name="Anantharaman K."/>
            <person name="Thomas B.C."/>
            <person name="Malmstrom R."/>
            <person name="Stieglmeier M."/>
            <person name="Klingl A."/>
            <person name="Woyke T."/>
            <person name="Ryan C.M."/>
            <person name="Banfield J.F."/>
        </authorList>
    </citation>
    <scope>NUCLEOTIDE SEQUENCE [LARGE SCALE GENOMIC DNA]</scope>
</reference>
<dbReference type="AlphaFoldDB" id="A0A2M8DQZ1"/>
<dbReference type="EMBL" id="PFSY01000128">
    <property type="protein sequence ID" value="PJC01813.1"/>
    <property type="molecule type" value="Genomic_DNA"/>
</dbReference>
<accession>A0A2M8DQZ1</accession>
<proteinExistence type="predicted"/>
<sequence>MLSAPWLIRVAQHMSRNLNQQPNGTTLKVSDQEGNIYGHVVCSVANGEDLNYIIEDDDYKSLYPLVDELQNNELCLQRGDKKIICRFVKR</sequence>
<dbReference type="Proteomes" id="UP000230136">
    <property type="component" value="Unassembled WGS sequence"/>
</dbReference>
<evidence type="ECO:0000313" key="1">
    <source>
        <dbReference type="EMBL" id="PJC01813.1"/>
    </source>
</evidence>
<evidence type="ECO:0000313" key="2">
    <source>
        <dbReference type="Proteomes" id="UP000230136"/>
    </source>
</evidence>
<comment type="caution">
    <text evidence="1">The sequence shown here is derived from an EMBL/GenBank/DDBJ whole genome shotgun (WGS) entry which is preliminary data.</text>
</comment>